<organism evidence="1 2">
    <name type="scientific">Diphasiastrum complanatum</name>
    <name type="common">Issler's clubmoss</name>
    <name type="synonym">Lycopodium complanatum</name>
    <dbReference type="NCBI Taxonomy" id="34168"/>
    <lineage>
        <taxon>Eukaryota</taxon>
        <taxon>Viridiplantae</taxon>
        <taxon>Streptophyta</taxon>
        <taxon>Embryophyta</taxon>
        <taxon>Tracheophyta</taxon>
        <taxon>Lycopodiopsida</taxon>
        <taxon>Lycopodiales</taxon>
        <taxon>Lycopodiaceae</taxon>
        <taxon>Lycopodioideae</taxon>
        <taxon>Diphasiastrum</taxon>
    </lineage>
</organism>
<comment type="caution">
    <text evidence="1">The sequence shown here is derived from an EMBL/GenBank/DDBJ whole genome shotgun (WGS) entry which is preliminary data.</text>
</comment>
<keyword evidence="2" id="KW-1185">Reference proteome</keyword>
<evidence type="ECO:0000313" key="2">
    <source>
        <dbReference type="Proteomes" id="UP001162992"/>
    </source>
</evidence>
<proteinExistence type="predicted"/>
<dbReference type="EMBL" id="CM055112">
    <property type="protein sequence ID" value="KAJ7518028.1"/>
    <property type="molecule type" value="Genomic_DNA"/>
</dbReference>
<evidence type="ECO:0000313" key="1">
    <source>
        <dbReference type="EMBL" id="KAJ7518028.1"/>
    </source>
</evidence>
<reference evidence="2" key="1">
    <citation type="journal article" date="2024" name="Proc. Natl. Acad. Sci. U.S.A.">
        <title>Extraordinary preservation of gene collinearity over three hundred million years revealed in homosporous lycophytes.</title>
        <authorList>
            <person name="Li C."/>
            <person name="Wickell D."/>
            <person name="Kuo L.Y."/>
            <person name="Chen X."/>
            <person name="Nie B."/>
            <person name="Liao X."/>
            <person name="Peng D."/>
            <person name="Ji J."/>
            <person name="Jenkins J."/>
            <person name="Williams M."/>
            <person name="Shu S."/>
            <person name="Plott C."/>
            <person name="Barry K."/>
            <person name="Rajasekar S."/>
            <person name="Grimwood J."/>
            <person name="Han X."/>
            <person name="Sun S."/>
            <person name="Hou Z."/>
            <person name="He W."/>
            <person name="Dai G."/>
            <person name="Sun C."/>
            <person name="Schmutz J."/>
            <person name="Leebens-Mack J.H."/>
            <person name="Li F.W."/>
            <person name="Wang L."/>
        </authorList>
    </citation>
    <scope>NUCLEOTIDE SEQUENCE [LARGE SCALE GENOMIC DNA]</scope>
    <source>
        <strain evidence="2">cv. PW_Plant_1</strain>
    </source>
</reference>
<sequence length="107" mass="12302">MHFMASYSSQNDRDGITFWLFAAIVWERDAFQTRIHEILHCIHHNQPSLACSLCLHAVLSRFQRSWVLLNKHIRMSSSIALSASSFISSFSEFDMAVVLGTRSDIRD</sequence>
<protein>
    <submittedName>
        <fullName evidence="1">Uncharacterized protein</fullName>
    </submittedName>
</protein>
<dbReference type="Proteomes" id="UP001162992">
    <property type="component" value="Chromosome 21"/>
</dbReference>
<name>A0ACC2AKC3_DIPCM</name>
<accession>A0ACC2AKC3</accession>
<gene>
    <name evidence="1" type="ORF">O6H91_21G051800</name>
</gene>